<feature type="domain" description="Fringe-like glycosyltransferase" evidence="14">
    <location>
        <begin position="102"/>
        <end position="279"/>
    </location>
</feature>
<dbReference type="InterPro" id="IPR026050">
    <property type="entry name" value="C1GALT1/C1GALT1_chp1"/>
</dbReference>
<keyword evidence="7 13" id="KW-0812">Transmembrane</keyword>
<dbReference type="RefSeq" id="XP_002290518.1">
    <property type="nucleotide sequence ID" value="XM_002290482.1"/>
</dbReference>
<comment type="subcellular location">
    <subcellularLocation>
        <location evidence="1">Membrane</location>
        <topology evidence="1">Single-pass type II membrane protein</topology>
    </subcellularLocation>
</comment>
<evidence type="ECO:0000256" key="12">
    <source>
        <dbReference type="SAM" id="MobiDB-lite"/>
    </source>
</evidence>
<dbReference type="STRING" id="35128.B8C1S4"/>
<dbReference type="GeneID" id="7448465"/>
<dbReference type="GO" id="GO:0016263">
    <property type="term" value="F:glycoprotein-N-acetylgalactosamine 3-beta-galactosyltransferase activity"/>
    <property type="evidence" value="ECO:0000318"/>
    <property type="project" value="GO_Central"/>
</dbReference>
<keyword evidence="9" id="KW-0735">Signal-anchor</keyword>
<evidence type="ECO:0000259" key="14">
    <source>
        <dbReference type="Pfam" id="PF02434"/>
    </source>
</evidence>
<feature type="compositionally biased region" description="Polar residues" evidence="12">
    <location>
        <begin position="17"/>
        <end position="34"/>
    </location>
</feature>
<evidence type="ECO:0000313" key="16">
    <source>
        <dbReference type="Proteomes" id="UP000001449"/>
    </source>
</evidence>
<dbReference type="Proteomes" id="UP000001449">
    <property type="component" value="Chromosome 5"/>
</dbReference>
<evidence type="ECO:0000313" key="15">
    <source>
        <dbReference type="EMBL" id="EED92270.1"/>
    </source>
</evidence>
<dbReference type="FunFam" id="3.90.550.50:FF:000170">
    <property type="entry name" value="Glycoprotein-N-acetylgalactosamine 3-beta-galactosyltransferase 1-B-like Protein"/>
    <property type="match status" value="1"/>
</dbReference>
<feature type="transmembrane region" description="Helical" evidence="13">
    <location>
        <begin position="43"/>
        <end position="62"/>
    </location>
</feature>
<comment type="pathway">
    <text evidence="2">Protein modification; protein glycosylation.</text>
</comment>
<name>B8C1S4_THAPS</name>
<reference evidence="15 16" key="2">
    <citation type="journal article" date="2008" name="Nature">
        <title>The Phaeodactylum genome reveals the evolutionary history of diatom genomes.</title>
        <authorList>
            <person name="Bowler C."/>
            <person name="Allen A.E."/>
            <person name="Badger J.H."/>
            <person name="Grimwood J."/>
            <person name="Jabbari K."/>
            <person name="Kuo A."/>
            <person name="Maheswari U."/>
            <person name="Martens C."/>
            <person name="Maumus F."/>
            <person name="Otillar R.P."/>
            <person name="Rayko E."/>
            <person name="Salamov A."/>
            <person name="Vandepoele K."/>
            <person name="Beszteri B."/>
            <person name="Gruber A."/>
            <person name="Heijde M."/>
            <person name="Katinka M."/>
            <person name="Mock T."/>
            <person name="Valentin K."/>
            <person name="Verret F."/>
            <person name="Berges J.A."/>
            <person name="Brownlee C."/>
            <person name="Cadoret J.P."/>
            <person name="Chiovitti A."/>
            <person name="Choi C.J."/>
            <person name="Coesel S."/>
            <person name="De Martino A."/>
            <person name="Detter J.C."/>
            <person name="Durkin C."/>
            <person name="Falciatore A."/>
            <person name="Fournet J."/>
            <person name="Haruta M."/>
            <person name="Huysman M.J."/>
            <person name="Jenkins B.D."/>
            <person name="Jiroutova K."/>
            <person name="Jorgensen R.E."/>
            <person name="Joubert Y."/>
            <person name="Kaplan A."/>
            <person name="Kroger N."/>
            <person name="Kroth P.G."/>
            <person name="La Roche J."/>
            <person name="Lindquist E."/>
            <person name="Lommer M."/>
            <person name="Martin-Jezequel V."/>
            <person name="Lopez P.J."/>
            <person name="Lucas S."/>
            <person name="Mangogna M."/>
            <person name="McGinnis K."/>
            <person name="Medlin L.K."/>
            <person name="Montsant A."/>
            <person name="Oudot-Le Secq M.P."/>
            <person name="Napoli C."/>
            <person name="Obornik M."/>
            <person name="Parker M.S."/>
            <person name="Petit J.L."/>
            <person name="Porcel B.M."/>
            <person name="Poulsen N."/>
            <person name="Robison M."/>
            <person name="Rychlewski L."/>
            <person name="Rynearson T.A."/>
            <person name="Schmutz J."/>
            <person name="Shapiro H."/>
            <person name="Siaut M."/>
            <person name="Stanley M."/>
            <person name="Sussman M.R."/>
            <person name="Taylor A.R."/>
            <person name="Vardi A."/>
            <person name="von Dassow P."/>
            <person name="Vyverman W."/>
            <person name="Willis A."/>
            <person name="Wyrwicz L.S."/>
            <person name="Rokhsar D.S."/>
            <person name="Weissenbach J."/>
            <person name="Armbrust E.V."/>
            <person name="Green B.R."/>
            <person name="Van de Peer Y."/>
            <person name="Grigoriev I.V."/>
        </authorList>
    </citation>
    <scope>NUCLEOTIDE SEQUENCE [LARGE SCALE GENOMIC DNA]</scope>
    <source>
        <strain evidence="15 16">CCMP1335</strain>
    </source>
</reference>
<feature type="compositionally biased region" description="Basic residues" evidence="12">
    <location>
        <begin position="1"/>
        <end position="12"/>
    </location>
</feature>
<sequence length="419" mass="47040">MTNNAIRHRTGGKHVASPSNVHFATTSNDTAHNSRQTKLHMSVWSRIILIVVVFTLLVLLISRLEKEEHVLRAENGIDEDANVNPPMFVTVVMPRPEARPLRLDNIAKTWGPSSHAIYVVHDADEYSDGANRIVGTSSNSNSYPQLLLVPNEITPDQGVQRLEHVLRTIHKEINPEFAFFVNDHTFVLPDHLCRFLKEHDSSKDLYAGHPLKGKKETVFNSGAAGYVLSRSTVEKLIDEWDKPDSQCSASNVSKWLQSNPGLLTATCFDQTLNIKVLDTRDKRDHSHIFHAFGLVRTVTGNVDEWYLNKHDALDTILGVDPIHHHKPQKGEKCCSPFTVSFHYVEAGESLALWSVLQRIHSTPLMTDEEITDLMNGIWPRDKEGLGWYAHGLPASHSPVWKDLIHVVRKISVGTAPPSC</sequence>
<dbReference type="eggNOG" id="KOG2246">
    <property type="taxonomic scope" value="Eukaryota"/>
</dbReference>
<dbReference type="InterPro" id="IPR003378">
    <property type="entry name" value="Fringe-like_glycosylTrfase"/>
</dbReference>
<organism evidence="15 16">
    <name type="scientific">Thalassiosira pseudonana</name>
    <name type="common">Marine diatom</name>
    <name type="synonym">Cyclotella nana</name>
    <dbReference type="NCBI Taxonomy" id="35128"/>
    <lineage>
        <taxon>Eukaryota</taxon>
        <taxon>Sar</taxon>
        <taxon>Stramenopiles</taxon>
        <taxon>Ochrophyta</taxon>
        <taxon>Bacillariophyta</taxon>
        <taxon>Coscinodiscophyceae</taxon>
        <taxon>Thalassiosirophycidae</taxon>
        <taxon>Thalassiosirales</taxon>
        <taxon>Thalassiosiraceae</taxon>
        <taxon>Thalassiosira</taxon>
    </lineage>
</organism>
<evidence type="ECO:0000256" key="3">
    <source>
        <dbReference type="ARBA" id="ARBA00006462"/>
    </source>
</evidence>
<evidence type="ECO:0000256" key="8">
    <source>
        <dbReference type="ARBA" id="ARBA00022741"/>
    </source>
</evidence>
<keyword evidence="5" id="KW-0328">Glycosyltransferase</keyword>
<evidence type="ECO:0000256" key="4">
    <source>
        <dbReference type="ARBA" id="ARBA00012557"/>
    </source>
</evidence>
<keyword evidence="11 13" id="KW-0472">Membrane</keyword>
<evidence type="ECO:0000256" key="13">
    <source>
        <dbReference type="SAM" id="Phobius"/>
    </source>
</evidence>
<dbReference type="InParanoid" id="B8C1S4"/>
<evidence type="ECO:0000256" key="2">
    <source>
        <dbReference type="ARBA" id="ARBA00004922"/>
    </source>
</evidence>
<dbReference type="HOGENOM" id="CLU_656394_0_0_1"/>
<dbReference type="PANTHER" id="PTHR23033">
    <property type="entry name" value="BETA1,3-GALACTOSYLTRANSFERASE"/>
    <property type="match status" value="1"/>
</dbReference>
<dbReference type="Gene3D" id="3.90.550.50">
    <property type="match status" value="1"/>
</dbReference>
<keyword evidence="10 13" id="KW-1133">Transmembrane helix</keyword>
<dbReference type="GO" id="GO:0016020">
    <property type="term" value="C:membrane"/>
    <property type="evidence" value="ECO:0007669"/>
    <property type="project" value="UniProtKB-SubCell"/>
</dbReference>
<evidence type="ECO:0000256" key="6">
    <source>
        <dbReference type="ARBA" id="ARBA00022679"/>
    </source>
</evidence>
<evidence type="ECO:0000256" key="11">
    <source>
        <dbReference type="ARBA" id="ARBA00023136"/>
    </source>
</evidence>
<dbReference type="PaxDb" id="35128-Thaps5034"/>
<dbReference type="EC" id="2.4.1.122" evidence="4"/>
<dbReference type="OMA" id="FFVNDHT"/>
<gene>
    <name evidence="15" type="ORF">THAPSDRAFT_5034</name>
</gene>
<keyword evidence="6" id="KW-0808">Transferase</keyword>
<protein>
    <recommendedName>
        <fullName evidence="4">N-acetylgalactosaminide beta-1,3-galactosyltransferase</fullName>
        <ecNumber evidence="4">2.4.1.122</ecNumber>
    </recommendedName>
</protein>
<keyword evidence="8" id="KW-0547">Nucleotide-binding</keyword>
<proteinExistence type="inferred from homology"/>
<dbReference type="GO" id="GO:0000166">
    <property type="term" value="F:nucleotide binding"/>
    <property type="evidence" value="ECO:0007669"/>
    <property type="project" value="UniProtKB-KW"/>
</dbReference>
<dbReference type="PANTHER" id="PTHR23033:SF14">
    <property type="entry name" value="GLYCOPROTEIN-N-ACETYLGALACTOSAMINE 3-BETA-GALACTOSYLTRANSFERASE 1-RELATED"/>
    <property type="match status" value="1"/>
</dbReference>
<reference evidence="15 16" key="1">
    <citation type="journal article" date="2004" name="Science">
        <title>The genome of the diatom Thalassiosira pseudonana: ecology, evolution, and metabolism.</title>
        <authorList>
            <person name="Armbrust E.V."/>
            <person name="Berges J.A."/>
            <person name="Bowler C."/>
            <person name="Green B.R."/>
            <person name="Martinez D."/>
            <person name="Putnam N.H."/>
            <person name="Zhou S."/>
            <person name="Allen A.E."/>
            <person name="Apt K.E."/>
            <person name="Bechner M."/>
            <person name="Brzezinski M.A."/>
            <person name="Chaal B.K."/>
            <person name="Chiovitti A."/>
            <person name="Davis A.K."/>
            <person name="Demarest M.S."/>
            <person name="Detter J.C."/>
            <person name="Glavina T."/>
            <person name="Goodstein D."/>
            <person name="Hadi M.Z."/>
            <person name="Hellsten U."/>
            <person name="Hildebrand M."/>
            <person name="Jenkins B.D."/>
            <person name="Jurka J."/>
            <person name="Kapitonov V.V."/>
            <person name="Kroger N."/>
            <person name="Lau W.W."/>
            <person name="Lane T.W."/>
            <person name="Larimer F.W."/>
            <person name="Lippmeier J.C."/>
            <person name="Lucas S."/>
            <person name="Medina M."/>
            <person name="Montsant A."/>
            <person name="Obornik M."/>
            <person name="Parker M.S."/>
            <person name="Palenik B."/>
            <person name="Pazour G.J."/>
            <person name="Richardson P.M."/>
            <person name="Rynearson T.A."/>
            <person name="Saito M.A."/>
            <person name="Schwartz D.C."/>
            <person name="Thamatrakoln K."/>
            <person name="Valentin K."/>
            <person name="Vardi A."/>
            <person name="Wilkerson F.P."/>
            <person name="Rokhsar D.S."/>
        </authorList>
    </citation>
    <scope>NUCLEOTIDE SEQUENCE [LARGE SCALE GENOMIC DNA]</scope>
    <source>
        <strain evidence="15 16">CCMP1335</strain>
    </source>
</reference>
<dbReference type="Pfam" id="PF02434">
    <property type="entry name" value="Fringe"/>
    <property type="match status" value="1"/>
</dbReference>
<evidence type="ECO:0000256" key="7">
    <source>
        <dbReference type="ARBA" id="ARBA00022692"/>
    </source>
</evidence>
<dbReference type="KEGG" id="tps:THAPSDRAFT_5034"/>
<evidence type="ECO:0000256" key="9">
    <source>
        <dbReference type="ARBA" id="ARBA00022968"/>
    </source>
</evidence>
<feature type="region of interest" description="Disordered" evidence="12">
    <location>
        <begin position="1"/>
        <end position="34"/>
    </location>
</feature>
<dbReference type="EMBL" id="CM000642">
    <property type="protein sequence ID" value="EED92270.1"/>
    <property type="molecule type" value="Genomic_DNA"/>
</dbReference>
<evidence type="ECO:0000256" key="5">
    <source>
        <dbReference type="ARBA" id="ARBA00022676"/>
    </source>
</evidence>
<comment type="similarity">
    <text evidence="3">Belongs to the glycosyltransferase 31 family. Beta3-Gal-T subfamily.</text>
</comment>
<evidence type="ECO:0000256" key="10">
    <source>
        <dbReference type="ARBA" id="ARBA00022989"/>
    </source>
</evidence>
<accession>B8C1S4</accession>
<dbReference type="AlphaFoldDB" id="B8C1S4"/>
<evidence type="ECO:0000256" key="1">
    <source>
        <dbReference type="ARBA" id="ARBA00004606"/>
    </source>
</evidence>
<keyword evidence="16" id="KW-1185">Reference proteome</keyword>